<evidence type="ECO:0000313" key="4">
    <source>
        <dbReference type="Proteomes" id="UP000285301"/>
    </source>
</evidence>
<gene>
    <name evidence="3" type="ORF">B4U79_18857</name>
    <name evidence="2" type="ORF">B4U79_18858</name>
</gene>
<reference evidence="2" key="2">
    <citation type="submission" date="2018-11" db="EMBL/GenBank/DDBJ databases">
        <title>Trombidioid mite genomics.</title>
        <authorList>
            <person name="Dong X."/>
        </authorList>
    </citation>
    <scope>NUCLEOTIDE SEQUENCE</scope>
    <source>
        <strain evidence="2">UoL-WK</strain>
    </source>
</reference>
<sequence length="109" mass="12292">MKGEAMIKIAIYSLLIIANGEKSKKHCSVVRCGSFTHVKPGEKTKENYYFSSIVSLQLFKRYSKERFEERQCTGSIISKRLILTAASCFTNQTKVVEVTYGSEDGIGRK</sequence>
<dbReference type="AlphaFoldDB" id="A0A3S3RCU1"/>
<accession>A0A3S3RCU1</accession>
<name>A0A3S3RCU1_9ACAR</name>
<evidence type="ECO:0000259" key="1">
    <source>
        <dbReference type="Pfam" id="PF00089"/>
    </source>
</evidence>
<comment type="caution">
    <text evidence="2">The sequence shown here is derived from an EMBL/GenBank/DDBJ whole genome shotgun (WGS) entry which is preliminary data.</text>
</comment>
<dbReference type="Pfam" id="PF00089">
    <property type="entry name" value="Trypsin"/>
    <property type="match status" value="1"/>
</dbReference>
<dbReference type="Gene3D" id="2.40.10.10">
    <property type="entry name" value="Trypsin-like serine proteases"/>
    <property type="match status" value="1"/>
</dbReference>
<dbReference type="GO" id="GO:0004252">
    <property type="term" value="F:serine-type endopeptidase activity"/>
    <property type="evidence" value="ECO:0007669"/>
    <property type="project" value="InterPro"/>
</dbReference>
<dbReference type="GO" id="GO:0006508">
    <property type="term" value="P:proteolysis"/>
    <property type="evidence" value="ECO:0007669"/>
    <property type="project" value="InterPro"/>
</dbReference>
<protein>
    <recommendedName>
        <fullName evidence="1">Peptidase S1 domain-containing protein</fullName>
    </recommendedName>
</protein>
<dbReference type="InterPro" id="IPR009003">
    <property type="entry name" value="Peptidase_S1_PA"/>
</dbReference>
<evidence type="ECO:0000313" key="2">
    <source>
        <dbReference type="EMBL" id="RWR98850.1"/>
    </source>
</evidence>
<keyword evidence="4" id="KW-1185">Reference proteome</keyword>
<evidence type="ECO:0000313" key="3">
    <source>
        <dbReference type="EMBL" id="RWR98852.1"/>
    </source>
</evidence>
<dbReference type="OrthoDB" id="5565075at2759"/>
<dbReference type="SUPFAM" id="SSF50494">
    <property type="entry name" value="Trypsin-like serine proteases"/>
    <property type="match status" value="1"/>
</dbReference>
<dbReference type="EMBL" id="NCKU01018366">
    <property type="protein sequence ID" value="RWR98850.1"/>
    <property type="molecule type" value="Genomic_DNA"/>
</dbReference>
<feature type="domain" description="Peptidase S1" evidence="1">
    <location>
        <begin position="50"/>
        <end position="102"/>
    </location>
</feature>
<proteinExistence type="predicted"/>
<dbReference type="Proteomes" id="UP000285301">
    <property type="component" value="Unassembled WGS sequence"/>
</dbReference>
<dbReference type="InterPro" id="IPR043504">
    <property type="entry name" value="Peptidase_S1_PA_chymotrypsin"/>
</dbReference>
<feature type="non-terminal residue" evidence="2">
    <location>
        <position position="109"/>
    </location>
</feature>
<organism evidence="2 4">
    <name type="scientific">Dinothrombium tinctorium</name>
    <dbReference type="NCBI Taxonomy" id="1965070"/>
    <lineage>
        <taxon>Eukaryota</taxon>
        <taxon>Metazoa</taxon>
        <taxon>Ecdysozoa</taxon>
        <taxon>Arthropoda</taxon>
        <taxon>Chelicerata</taxon>
        <taxon>Arachnida</taxon>
        <taxon>Acari</taxon>
        <taxon>Acariformes</taxon>
        <taxon>Trombidiformes</taxon>
        <taxon>Prostigmata</taxon>
        <taxon>Anystina</taxon>
        <taxon>Parasitengona</taxon>
        <taxon>Trombidioidea</taxon>
        <taxon>Trombidiidae</taxon>
        <taxon>Dinothrombium</taxon>
    </lineage>
</organism>
<reference evidence="2 4" key="1">
    <citation type="journal article" date="2018" name="Gigascience">
        <title>Genomes of trombidid mites reveal novel predicted allergens and laterally-transferred genes associated with secondary metabolism.</title>
        <authorList>
            <person name="Dong X."/>
            <person name="Chaisiri K."/>
            <person name="Xia D."/>
            <person name="Armstrong S.D."/>
            <person name="Fang Y."/>
            <person name="Donnelly M.J."/>
            <person name="Kadowaki T."/>
            <person name="McGarry J.W."/>
            <person name="Darby A.C."/>
            <person name="Makepeace B.L."/>
        </authorList>
    </citation>
    <scope>NUCLEOTIDE SEQUENCE [LARGE SCALE GENOMIC DNA]</scope>
    <source>
        <strain evidence="2">UoL-WK</strain>
    </source>
</reference>
<dbReference type="InterPro" id="IPR001254">
    <property type="entry name" value="Trypsin_dom"/>
</dbReference>
<dbReference type="EMBL" id="NCKU01018363">
    <property type="protein sequence ID" value="RWR98852.1"/>
    <property type="molecule type" value="Genomic_DNA"/>
</dbReference>